<evidence type="ECO:0000313" key="2">
    <source>
        <dbReference type="Proteomes" id="UP000315389"/>
    </source>
</evidence>
<protein>
    <submittedName>
        <fullName evidence="1">Uncharacterized protein</fullName>
    </submittedName>
</protein>
<gene>
    <name evidence="1" type="ORF">FB461_2401</name>
</gene>
<proteinExistence type="predicted"/>
<comment type="caution">
    <text evidence="1">The sequence shown here is derived from an EMBL/GenBank/DDBJ whole genome shotgun (WGS) entry which is preliminary data.</text>
</comment>
<dbReference type="Proteomes" id="UP000315389">
    <property type="component" value="Unassembled WGS sequence"/>
</dbReference>
<dbReference type="EMBL" id="VFOS01000007">
    <property type="protein sequence ID" value="TQL56515.1"/>
    <property type="molecule type" value="Genomic_DNA"/>
</dbReference>
<accession>A0A542Z848</accession>
<evidence type="ECO:0000313" key="1">
    <source>
        <dbReference type="EMBL" id="TQL56515.1"/>
    </source>
</evidence>
<dbReference type="AlphaFoldDB" id="A0A542Z848"/>
<organism evidence="1 2">
    <name type="scientific">Rarobacter faecitabidus</name>
    <dbReference type="NCBI Taxonomy" id="13243"/>
    <lineage>
        <taxon>Bacteria</taxon>
        <taxon>Bacillati</taxon>
        <taxon>Actinomycetota</taxon>
        <taxon>Actinomycetes</taxon>
        <taxon>Micrococcales</taxon>
        <taxon>Rarobacteraceae</taxon>
        <taxon>Rarobacter</taxon>
    </lineage>
</organism>
<sequence length="56" mass="6226">MKSMPKKRLLLDLQTPHGRFARGLLLPGIGLGNGLTRIHYLPGHYDDVPDFALEDA</sequence>
<reference evidence="1 2" key="1">
    <citation type="submission" date="2019-06" db="EMBL/GenBank/DDBJ databases">
        <title>Sequencing the genomes of 1000 actinobacteria strains.</title>
        <authorList>
            <person name="Klenk H.-P."/>
        </authorList>
    </citation>
    <scope>NUCLEOTIDE SEQUENCE [LARGE SCALE GENOMIC DNA]</scope>
    <source>
        <strain evidence="1 2">DSM 4813</strain>
    </source>
</reference>
<keyword evidence="2" id="KW-1185">Reference proteome</keyword>
<name>A0A542Z848_RARFA</name>